<evidence type="ECO:0000256" key="2">
    <source>
        <dbReference type="ARBA" id="ARBA00023315"/>
    </source>
</evidence>
<dbReference type="Gene3D" id="3.40.630.30">
    <property type="match status" value="1"/>
</dbReference>
<accession>A0A6I3LKY5</accession>
<dbReference type="InterPro" id="IPR016181">
    <property type="entry name" value="Acyl_CoA_acyltransferase"/>
</dbReference>
<dbReference type="EMBL" id="WMJX01000014">
    <property type="protein sequence ID" value="MTG98166.1"/>
    <property type="molecule type" value="Genomic_DNA"/>
</dbReference>
<evidence type="ECO:0000256" key="1">
    <source>
        <dbReference type="ARBA" id="ARBA00022679"/>
    </source>
</evidence>
<dbReference type="SUPFAM" id="SSF55729">
    <property type="entry name" value="Acyl-CoA N-acyltransferases (Nat)"/>
    <property type="match status" value="1"/>
</dbReference>
<evidence type="ECO:0000259" key="3">
    <source>
        <dbReference type="PROSITE" id="PS51186"/>
    </source>
</evidence>
<dbReference type="OrthoDB" id="9787920at2"/>
<dbReference type="PROSITE" id="PS51186">
    <property type="entry name" value="GNAT"/>
    <property type="match status" value="1"/>
</dbReference>
<reference evidence="4 5" key="1">
    <citation type="submission" date="2019-11" db="EMBL/GenBank/DDBJ databases">
        <title>Genome of Strain BIT-d1.</title>
        <authorList>
            <person name="Yang Y."/>
        </authorList>
    </citation>
    <scope>NUCLEOTIDE SEQUENCE [LARGE SCALE GENOMIC DNA]</scope>
    <source>
        <strain evidence="4 5">BIT-d1</strain>
    </source>
</reference>
<dbReference type="CDD" id="cd04301">
    <property type="entry name" value="NAT_SF"/>
    <property type="match status" value="1"/>
</dbReference>
<dbReference type="InterPro" id="IPR050680">
    <property type="entry name" value="YpeA/RimI_acetyltransf"/>
</dbReference>
<comment type="caution">
    <text evidence="4">The sequence shown here is derived from an EMBL/GenBank/DDBJ whole genome shotgun (WGS) entry which is preliminary data.</text>
</comment>
<feature type="domain" description="N-acetyltransferase" evidence="3">
    <location>
        <begin position="1"/>
        <end position="140"/>
    </location>
</feature>
<organism evidence="4 5">
    <name type="scientific">Myroides albus</name>
    <dbReference type="NCBI Taxonomy" id="2562892"/>
    <lineage>
        <taxon>Bacteria</taxon>
        <taxon>Pseudomonadati</taxon>
        <taxon>Bacteroidota</taxon>
        <taxon>Flavobacteriia</taxon>
        <taxon>Flavobacteriales</taxon>
        <taxon>Flavobacteriaceae</taxon>
        <taxon>Myroides</taxon>
    </lineage>
</organism>
<dbReference type="GO" id="GO:0016747">
    <property type="term" value="F:acyltransferase activity, transferring groups other than amino-acyl groups"/>
    <property type="evidence" value="ECO:0007669"/>
    <property type="project" value="InterPro"/>
</dbReference>
<sequence length="140" mass="15763">MEIKITTEIDDHNAMAIKEILSSYNVSHTTHLSACINEALEITLVEEGEVIGGILGRSLWGTLEIQNLAVKESHRGQGLGKKLMLVAEQVAVERNCKYISLNTFSFQASDFYQSLGYEIFAEEKDYPLGYSKIYLRKVLM</sequence>
<dbReference type="RefSeq" id="WP_155092194.1">
    <property type="nucleotide sequence ID" value="NZ_WMJX01000014.1"/>
</dbReference>
<keyword evidence="5" id="KW-1185">Reference proteome</keyword>
<dbReference type="AlphaFoldDB" id="A0A6I3LKY5"/>
<gene>
    <name evidence="4" type="ORF">GJV76_08495</name>
</gene>
<keyword evidence="2" id="KW-0012">Acyltransferase</keyword>
<name>A0A6I3LKY5_9FLAO</name>
<dbReference type="InterPro" id="IPR000182">
    <property type="entry name" value="GNAT_dom"/>
</dbReference>
<evidence type="ECO:0000313" key="4">
    <source>
        <dbReference type="EMBL" id="MTG98166.1"/>
    </source>
</evidence>
<protein>
    <submittedName>
        <fullName evidence="4">GNAT family N-acetyltransferase</fullName>
    </submittedName>
</protein>
<dbReference type="Pfam" id="PF00583">
    <property type="entry name" value="Acetyltransf_1"/>
    <property type="match status" value="1"/>
</dbReference>
<keyword evidence="1 4" id="KW-0808">Transferase</keyword>
<dbReference type="PANTHER" id="PTHR43420">
    <property type="entry name" value="ACETYLTRANSFERASE"/>
    <property type="match status" value="1"/>
</dbReference>
<proteinExistence type="predicted"/>
<dbReference type="Proteomes" id="UP000438760">
    <property type="component" value="Unassembled WGS sequence"/>
</dbReference>
<evidence type="ECO:0000313" key="5">
    <source>
        <dbReference type="Proteomes" id="UP000438760"/>
    </source>
</evidence>